<dbReference type="Proteomes" id="UP000257109">
    <property type="component" value="Unassembled WGS sequence"/>
</dbReference>
<evidence type="ECO:0000313" key="1">
    <source>
        <dbReference type="EMBL" id="RDX88401.1"/>
    </source>
</evidence>
<evidence type="ECO:0000313" key="2">
    <source>
        <dbReference type="Proteomes" id="UP000257109"/>
    </source>
</evidence>
<feature type="non-terminal residue" evidence="1">
    <location>
        <position position="1"/>
    </location>
</feature>
<gene>
    <name evidence="1" type="ORF">CR513_30015</name>
</gene>
<dbReference type="EMBL" id="QJKJ01005948">
    <property type="protein sequence ID" value="RDX88401.1"/>
    <property type="molecule type" value="Genomic_DNA"/>
</dbReference>
<protein>
    <recommendedName>
        <fullName evidence="3">GAG-pre-integrase domain-containing protein</fullName>
    </recommendedName>
</protein>
<organism evidence="1 2">
    <name type="scientific">Mucuna pruriens</name>
    <name type="common">Velvet bean</name>
    <name type="synonym">Dolichos pruriens</name>
    <dbReference type="NCBI Taxonomy" id="157652"/>
    <lineage>
        <taxon>Eukaryota</taxon>
        <taxon>Viridiplantae</taxon>
        <taxon>Streptophyta</taxon>
        <taxon>Embryophyta</taxon>
        <taxon>Tracheophyta</taxon>
        <taxon>Spermatophyta</taxon>
        <taxon>Magnoliopsida</taxon>
        <taxon>eudicotyledons</taxon>
        <taxon>Gunneridae</taxon>
        <taxon>Pentapetalae</taxon>
        <taxon>rosids</taxon>
        <taxon>fabids</taxon>
        <taxon>Fabales</taxon>
        <taxon>Fabaceae</taxon>
        <taxon>Papilionoideae</taxon>
        <taxon>50 kb inversion clade</taxon>
        <taxon>NPAAA clade</taxon>
        <taxon>indigoferoid/millettioid clade</taxon>
        <taxon>Phaseoleae</taxon>
        <taxon>Mucuna</taxon>
    </lineage>
</organism>
<evidence type="ECO:0008006" key="3">
    <source>
        <dbReference type="Google" id="ProtNLM"/>
    </source>
</evidence>
<name>A0A371GCZ9_MUCPR</name>
<dbReference type="OrthoDB" id="6776856at2759"/>
<keyword evidence="2" id="KW-1185">Reference proteome</keyword>
<sequence>ANLVGDKEEDEEPTLLLALNENSDDKSLWYLDNGANGSHKFIKDGYEILMKEICLCLKDQNSNLVAKVFMSRNRMHLDFGALKTLRDEKMVKKMSHINHPNQLCEECLLGKHARMIMVEDKVITLGPNELPNLVSSYHLDDRRKKLSHIEGNNPPKDDPKFSHYDMAMELYDSGNEAKLYVLFLRT</sequence>
<dbReference type="AlphaFoldDB" id="A0A371GCZ9"/>
<reference evidence="1" key="1">
    <citation type="submission" date="2018-05" db="EMBL/GenBank/DDBJ databases">
        <title>Draft genome of Mucuna pruriens seed.</title>
        <authorList>
            <person name="Nnadi N.E."/>
            <person name="Vos R."/>
            <person name="Hasami M.H."/>
            <person name="Devisetty U.K."/>
            <person name="Aguiy J.C."/>
        </authorList>
    </citation>
    <scope>NUCLEOTIDE SEQUENCE [LARGE SCALE GENOMIC DNA]</scope>
    <source>
        <strain evidence="1">JCA_2017</strain>
    </source>
</reference>
<proteinExistence type="predicted"/>
<accession>A0A371GCZ9</accession>
<comment type="caution">
    <text evidence="1">The sequence shown here is derived from an EMBL/GenBank/DDBJ whole genome shotgun (WGS) entry which is preliminary data.</text>
</comment>